<protein>
    <submittedName>
        <fullName evidence="2">Uncharacterized protein</fullName>
    </submittedName>
</protein>
<evidence type="ECO:0000313" key="2">
    <source>
        <dbReference type="EMBL" id="OXC77662.1"/>
    </source>
</evidence>
<dbReference type="EMBL" id="MTHB01000096">
    <property type="protein sequence ID" value="OXC77662.1"/>
    <property type="molecule type" value="Genomic_DNA"/>
</dbReference>
<keyword evidence="1" id="KW-0472">Membrane</keyword>
<sequence>MFWREAPLESLISTSERQVGQRAQGRSPRLVVLFWYYLKCLIFMVISLSPNQALNVTARKTPFAWLDQVSNSNK</sequence>
<dbReference type="Proteomes" id="UP000214720">
    <property type="component" value="Unassembled WGS sequence"/>
</dbReference>
<keyword evidence="1" id="KW-1133">Transmembrane helix</keyword>
<dbReference type="AlphaFoldDB" id="A0A226X2I3"/>
<organism evidence="2 3">
    <name type="scientific">Caballeronia sordidicola</name>
    <name type="common">Burkholderia sordidicola</name>
    <dbReference type="NCBI Taxonomy" id="196367"/>
    <lineage>
        <taxon>Bacteria</taxon>
        <taxon>Pseudomonadati</taxon>
        <taxon>Pseudomonadota</taxon>
        <taxon>Betaproteobacteria</taxon>
        <taxon>Burkholderiales</taxon>
        <taxon>Burkholderiaceae</taxon>
        <taxon>Caballeronia</taxon>
    </lineage>
</organism>
<keyword evidence="1" id="KW-0812">Transmembrane</keyword>
<gene>
    <name evidence="2" type="ORF">BSU04_15600</name>
</gene>
<evidence type="ECO:0000256" key="1">
    <source>
        <dbReference type="SAM" id="Phobius"/>
    </source>
</evidence>
<name>A0A226X2I3_CABSO</name>
<evidence type="ECO:0000313" key="3">
    <source>
        <dbReference type="Proteomes" id="UP000214720"/>
    </source>
</evidence>
<proteinExistence type="predicted"/>
<comment type="caution">
    <text evidence="2">The sequence shown here is derived from an EMBL/GenBank/DDBJ whole genome shotgun (WGS) entry which is preliminary data.</text>
</comment>
<accession>A0A226X2I3</accession>
<feature type="transmembrane region" description="Helical" evidence="1">
    <location>
        <begin position="30"/>
        <end position="49"/>
    </location>
</feature>
<reference evidence="3" key="1">
    <citation type="submission" date="2017-01" db="EMBL/GenBank/DDBJ databases">
        <title>Genome Analysis of Deinococcus marmoris KOPRI26562.</title>
        <authorList>
            <person name="Kim J.H."/>
            <person name="Oh H.-M."/>
        </authorList>
    </citation>
    <scope>NUCLEOTIDE SEQUENCE [LARGE SCALE GENOMIC DNA]</scope>
    <source>
        <strain evidence="3">PAMC 26633</strain>
    </source>
</reference>